<evidence type="ECO:0000256" key="10">
    <source>
        <dbReference type="RuleBase" id="RU003811"/>
    </source>
</evidence>
<evidence type="ECO:0000313" key="13">
    <source>
        <dbReference type="Proteomes" id="UP000178187"/>
    </source>
</evidence>
<evidence type="ECO:0000256" key="7">
    <source>
        <dbReference type="HAMAP-Rule" id="MF_02090"/>
    </source>
</evidence>
<comment type="pathway">
    <text evidence="1 7 8">Cofactor biosynthesis; NAD(+) biosynthesis; NAD(+) from deamido-NAD(+) (L-Gln route): step 1/1.</text>
</comment>
<dbReference type="NCBIfam" id="NF010588">
    <property type="entry name" value="PRK13981.1"/>
    <property type="match status" value="1"/>
</dbReference>
<dbReference type="InterPro" id="IPR000132">
    <property type="entry name" value="Nitrilase/CN_hydratase_CS"/>
</dbReference>
<dbReference type="GO" id="GO:0003952">
    <property type="term" value="F:NAD+ synthase (glutamine-hydrolyzing) activity"/>
    <property type="evidence" value="ECO:0007669"/>
    <property type="project" value="UniProtKB-UniRule"/>
</dbReference>
<comment type="caution">
    <text evidence="7">Lacks conserved residue(s) required for the propagation of feature annotation.</text>
</comment>
<dbReference type="InterPro" id="IPR022310">
    <property type="entry name" value="NAD/GMP_synthase"/>
</dbReference>
<dbReference type="PROSITE" id="PS50263">
    <property type="entry name" value="CN_HYDROLASE"/>
    <property type="match status" value="1"/>
</dbReference>
<feature type="binding site" evidence="7">
    <location>
        <position position="124"/>
    </location>
    <ligand>
        <name>L-glutamine</name>
        <dbReference type="ChEBI" id="CHEBI:58359"/>
    </ligand>
</feature>
<dbReference type="GO" id="GO:0005524">
    <property type="term" value="F:ATP binding"/>
    <property type="evidence" value="ECO:0007669"/>
    <property type="project" value="UniProtKB-UniRule"/>
</dbReference>
<keyword evidence="6 7" id="KW-0520">NAD</keyword>
<dbReference type="CDD" id="cd00553">
    <property type="entry name" value="NAD_synthase"/>
    <property type="match status" value="1"/>
</dbReference>
<dbReference type="GO" id="GO:0000257">
    <property type="term" value="F:nitrilase activity"/>
    <property type="evidence" value="ECO:0007669"/>
    <property type="project" value="UniProtKB-ARBA"/>
</dbReference>
<dbReference type="Pfam" id="PF02540">
    <property type="entry name" value="NAD_synthase"/>
    <property type="match status" value="1"/>
</dbReference>
<dbReference type="GO" id="GO:0009435">
    <property type="term" value="P:NAD+ biosynthetic process"/>
    <property type="evidence" value="ECO:0007669"/>
    <property type="project" value="UniProtKB-UniRule"/>
</dbReference>
<keyword evidence="3 7" id="KW-0436">Ligase</keyword>
<feature type="binding site" evidence="7">
    <location>
        <position position="416"/>
    </location>
    <ligand>
        <name>deamido-NAD(+)</name>
        <dbReference type="ChEBI" id="CHEBI:58437"/>
        <note>ligand shared between two neighboring subunits</note>
    </ligand>
</feature>
<feature type="binding site" evidence="7">
    <location>
        <position position="530"/>
    </location>
    <ligand>
        <name>deamido-NAD(+)</name>
        <dbReference type="ChEBI" id="CHEBI:58437"/>
        <note>ligand shared between two neighboring subunits</note>
    </ligand>
</feature>
<dbReference type="InterPro" id="IPR036526">
    <property type="entry name" value="C-N_Hydrolase_sf"/>
</dbReference>
<evidence type="ECO:0000256" key="9">
    <source>
        <dbReference type="PROSITE-ProRule" id="PRU10139"/>
    </source>
</evidence>
<reference evidence="12 13" key="1">
    <citation type="journal article" date="2016" name="Nat. Commun.">
        <title>Thousands of microbial genomes shed light on interconnected biogeochemical processes in an aquifer system.</title>
        <authorList>
            <person name="Anantharaman K."/>
            <person name="Brown C.T."/>
            <person name="Hug L.A."/>
            <person name="Sharon I."/>
            <person name="Castelle C.J."/>
            <person name="Probst A.J."/>
            <person name="Thomas B.C."/>
            <person name="Singh A."/>
            <person name="Wilkins M.J."/>
            <person name="Karaoz U."/>
            <person name="Brodie E.L."/>
            <person name="Williams K.H."/>
            <person name="Hubbard S.S."/>
            <person name="Banfield J.F."/>
        </authorList>
    </citation>
    <scope>NUCLEOTIDE SEQUENCE [LARGE SCALE GENOMIC DNA]</scope>
</reference>
<dbReference type="NCBIfam" id="TIGR00552">
    <property type="entry name" value="nadE"/>
    <property type="match status" value="1"/>
</dbReference>
<feature type="binding site" evidence="7">
    <location>
        <begin position="296"/>
        <end position="303"/>
    </location>
    <ligand>
        <name>ATP</name>
        <dbReference type="ChEBI" id="CHEBI:30616"/>
    </ligand>
</feature>
<dbReference type="EC" id="6.3.5.1" evidence="7 8"/>
<dbReference type="Gene3D" id="3.40.50.620">
    <property type="entry name" value="HUPs"/>
    <property type="match status" value="1"/>
</dbReference>
<dbReference type="GO" id="GO:0008795">
    <property type="term" value="F:NAD+ synthase activity"/>
    <property type="evidence" value="ECO:0007669"/>
    <property type="project" value="UniProtKB-UniRule"/>
</dbReference>
<dbReference type="SUPFAM" id="SSF56317">
    <property type="entry name" value="Carbon-nitrogen hydrolase"/>
    <property type="match status" value="1"/>
</dbReference>
<dbReference type="PIRSF" id="PIRSF006630">
    <property type="entry name" value="NADS_GAT"/>
    <property type="match status" value="1"/>
</dbReference>
<dbReference type="HAMAP" id="MF_02090">
    <property type="entry name" value="NadE_glutamine_dep"/>
    <property type="match status" value="1"/>
</dbReference>
<protein>
    <recommendedName>
        <fullName evidence="7 8">Glutamine-dependent NAD(+) synthetase</fullName>
        <ecNumber evidence="7 8">6.3.5.1</ecNumber>
    </recommendedName>
    <alternativeName>
        <fullName evidence="7 8">NAD(+) synthase [glutamine-hydrolyzing]</fullName>
    </alternativeName>
</protein>
<dbReference type="SUPFAM" id="SSF52402">
    <property type="entry name" value="Adenine nucleotide alpha hydrolases-like"/>
    <property type="match status" value="1"/>
</dbReference>
<comment type="similarity">
    <text evidence="2 7 8">In the C-terminal section; belongs to the NAD synthetase family.</text>
</comment>
<evidence type="ECO:0000256" key="2">
    <source>
        <dbReference type="ARBA" id="ARBA00007145"/>
    </source>
</evidence>
<evidence type="ECO:0000313" key="12">
    <source>
        <dbReference type="EMBL" id="OGW96939.1"/>
    </source>
</evidence>
<dbReference type="InterPro" id="IPR003010">
    <property type="entry name" value="C-N_Hydrolase"/>
</dbReference>
<keyword evidence="5 7" id="KW-0067">ATP-binding</keyword>
<dbReference type="EMBL" id="MHFR01000045">
    <property type="protein sequence ID" value="OGW96939.1"/>
    <property type="molecule type" value="Genomic_DNA"/>
</dbReference>
<dbReference type="Gene3D" id="3.60.110.10">
    <property type="entry name" value="Carbon-nitrogen hydrolase"/>
    <property type="match status" value="1"/>
</dbReference>
<feature type="binding site" evidence="7">
    <location>
        <position position="411"/>
    </location>
    <ligand>
        <name>ATP</name>
        <dbReference type="ChEBI" id="CHEBI:30616"/>
    </ligand>
</feature>
<feature type="active site" description="Proton acceptor" evidence="9">
    <location>
        <position position="46"/>
    </location>
</feature>
<evidence type="ECO:0000256" key="1">
    <source>
        <dbReference type="ARBA" id="ARBA00005188"/>
    </source>
</evidence>
<dbReference type="CDD" id="cd07570">
    <property type="entry name" value="GAT_Gln-NAD-synth"/>
    <property type="match status" value="1"/>
</dbReference>
<feature type="binding site" evidence="7">
    <location>
        <position position="184"/>
    </location>
    <ligand>
        <name>L-glutamine</name>
        <dbReference type="ChEBI" id="CHEBI:58359"/>
    </ligand>
</feature>
<feature type="domain" description="CN hydrolase" evidence="11">
    <location>
        <begin position="6"/>
        <end position="254"/>
    </location>
</feature>
<dbReference type="GO" id="GO:0004359">
    <property type="term" value="F:glutaminase activity"/>
    <property type="evidence" value="ECO:0007669"/>
    <property type="project" value="InterPro"/>
</dbReference>
<evidence type="ECO:0000256" key="8">
    <source>
        <dbReference type="PIRNR" id="PIRNR006630"/>
    </source>
</evidence>
<evidence type="ECO:0000256" key="6">
    <source>
        <dbReference type="ARBA" id="ARBA00023027"/>
    </source>
</evidence>
<dbReference type="GO" id="GO:0005737">
    <property type="term" value="C:cytoplasm"/>
    <property type="evidence" value="ECO:0007669"/>
    <property type="project" value="InterPro"/>
</dbReference>
<dbReference type="FunFam" id="3.40.50.620:FF:000106">
    <property type="entry name" value="Glutamine-dependent NAD(+) synthetase"/>
    <property type="match status" value="1"/>
</dbReference>
<comment type="caution">
    <text evidence="12">The sequence shown here is derived from an EMBL/GenBank/DDBJ whole genome shotgun (WGS) entry which is preliminary data.</text>
</comment>
<keyword evidence="4 7" id="KW-0547">Nucleotide-binding</keyword>
<dbReference type="PROSITE" id="PS00920">
    <property type="entry name" value="NITRIL_CHT_1"/>
    <property type="match status" value="1"/>
</dbReference>
<feature type="active site" description="For glutaminase activity" evidence="7">
    <location>
        <position position="118"/>
    </location>
</feature>
<dbReference type="AlphaFoldDB" id="A0A1G1KWJ3"/>
<comment type="function">
    <text evidence="7">Catalyzes the ATP-dependent amidation of deamido-NAD to form NAD. Uses L-glutamine as a nitrogen source.</text>
</comment>
<feature type="active site" description="Nucleophile; for glutaminase activity" evidence="7">
    <location>
        <position position="154"/>
    </location>
</feature>
<dbReference type="InterPro" id="IPR003694">
    <property type="entry name" value="NAD_synthase"/>
</dbReference>
<dbReference type="InterPro" id="IPR014729">
    <property type="entry name" value="Rossmann-like_a/b/a_fold"/>
</dbReference>
<dbReference type="PANTHER" id="PTHR23090:SF9">
    <property type="entry name" value="GLUTAMINE-DEPENDENT NAD(+) SYNTHETASE"/>
    <property type="match status" value="1"/>
</dbReference>
<evidence type="ECO:0000259" key="11">
    <source>
        <dbReference type="PROSITE" id="PS50263"/>
    </source>
</evidence>
<organism evidence="12 13">
    <name type="scientific">Candidatus Danuiimicrobium aquiferis</name>
    <dbReference type="NCBI Taxonomy" id="1801832"/>
    <lineage>
        <taxon>Bacteria</taxon>
        <taxon>Pseudomonadati</taxon>
        <taxon>Candidatus Omnitrophota</taxon>
        <taxon>Candidatus Danuiimicrobium</taxon>
    </lineage>
</organism>
<comment type="catalytic activity">
    <reaction evidence="7 8">
        <text>deamido-NAD(+) + L-glutamine + ATP + H2O = L-glutamate + AMP + diphosphate + NAD(+) + H(+)</text>
        <dbReference type="Rhea" id="RHEA:24384"/>
        <dbReference type="ChEBI" id="CHEBI:15377"/>
        <dbReference type="ChEBI" id="CHEBI:15378"/>
        <dbReference type="ChEBI" id="CHEBI:29985"/>
        <dbReference type="ChEBI" id="CHEBI:30616"/>
        <dbReference type="ChEBI" id="CHEBI:33019"/>
        <dbReference type="ChEBI" id="CHEBI:57540"/>
        <dbReference type="ChEBI" id="CHEBI:58359"/>
        <dbReference type="ChEBI" id="CHEBI:58437"/>
        <dbReference type="ChEBI" id="CHEBI:456215"/>
        <dbReference type="EC" id="6.3.5.1"/>
    </reaction>
</comment>
<proteinExistence type="inferred from homology"/>
<evidence type="ECO:0000256" key="5">
    <source>
        <dbReference type="ARBA" id="ARBA00022840"/>
    </source>
</evidence>
<comment type="similarity">
    <text evidence="10">Belongs to the NAD synthetase family.</text>
</comment>
<feature type="binding site" evidence="7">
    <location>
        <position position="387"/>
    </location>
    <ligand>
        <name>deamido-NAD(+)</name>
        <dbReference type="ChEBI" id="CHEBI:58437"/>
        <note>ligand shared between two neighboring subunits</note>
    </ligand>
</feature>
<evidence type="ECO:0000256" key="4">
    <source>
        <dbReference type="ARBA" id="ARBA00022741"/>
    </source>
</evidence>
<name>A0A1G1KWJ3_9BACT</name>
<accession>A0A1G1KWJ3</accession>
<dbReference type="Proteomes" id="UP000178187">
    <property type="component" value="Unassembled WGS sequence"/>
</dbReference>
<dbReference type="UniPathway" id="UPA00253">
    <property type="reaction ID" value="UER00334"/>
</dbReference>
<sequence>MTKDKLIIGLGQINPTVGDIAGNTKKILSCIKQAEAKGVDLLVFPELAISGYPIWDLANKKTFVEKGLEALAKITQKTRGLNVAVAVGFVDIRKAGGGKNFDSMAVIRNGKIIHKQHKALLPTYDVFLEGIFFEPGNDFATFKINDIPIGATICEDIWDDQYAVKPAHVLAKNGAKIILNLSASPYHRKVPLVRNDLICRKAKDYGVWIVYANQVGGQDDLIFDGRSVICNPAGKIVYQAESFCEGLYVVTLELDRKSKSQVAYEQFNEIGEMYEALKLGLQDYVRKNGFKKVVLGLSGGIDSALVAVIAADALGPEAVIGVTMPGPFSSKGSWADSEILARNLGVEFRVKPIKQQYTKFVEETIKEKKKRGTSASEDRTISLAMENLQARLRGMQLMYLSNDEGALLLTTGNKSELAMGYGTLYGDMCGGLSVIGDVFKVDVYRLADYRNSVSSVIPKTIINKAPSAELRPNQKDSDSLPEYDILDAILHLYIEKNLGFEEICEELKSKGIPAETVRRVVSKVDFNEYKRRQLAPALRVSEKAWFGRRMPITNCFRL</sequence>
<dbReference type="InterPro" id="IPR014445">
    <property type="entry name" value="Gln-dep_NAD_synthase"/>
</dbReference>
<evidence type="ECO:0000256" key="3">
    <source>
        <dbReference type="ARBA" id="ARBA00022598"/>
    </source>
</evidence>
<dbReference type="Pfam" id="PF00795">
    <property type="entry name" value="CN_hydrolase"/>
    <property type="match status" value="1"/>
</dbReference>
<gene>
    <name evidence="7" type="primary">nadE</name>
    <name evidence="12" type="ORF">A3G33_02960</name>
</gene>
<dbReference type="PANTHER" id="PTHR23090">
    <property type="entry name" value="NH 3 /GLUTAMINE-DEPENDENT NAD + SYNTHETASE"/>
    <property type="match status" value="1"/>
</dbReference>
<feature type="active site" description="Proton acceptor; for glutaminase activity" evidence="7">
    <location>
        <position position="46"/>
    </location>
</feature>